<gene>
    <name evidence="3" type="ORF">E4K65_08835</name>
</gene>
<feature type="transmembrane region" description="Helical" evidence="1">
    <location>
        <begin position="15"/>
        <end position="36"/>
    </location>
</feature>
<evidence type="ECO:0000259" key="2">
    <source>
        <dbReference type="Pfam" id="PF13400"/>
    </source>
</evidence>
<protein>
    <submittedName>
        <fullName evidence="3">Pilus assembly protein</fullName>
    </submittedName>
</protein>
<keyword evidence="1" id="KW-0472">Membrane</keyword>
<sequence length="475" mass="49705">MLGRVVLRFARDRKANVAIIFALTMIPIIFLLGMALDYTLALRKREQLNAAADAAAVAAVRPAMLTQTDTTVVKATAEAVFAAKANLPGLSVTPTPTVTVTDSGLARTITVSYVAQSINNFPGVLGKATWQVAGSATAKASSAPNMNFYLLLDDSPSMAIAATQTDIDNMIAATKSQPSYAANCAFACHEAHPNNAAPSSTNKDNLTIARAKNVTLRIDLVTNAVTQLMVGPWTCPQSGVSGGVMQCMSALNNTTYNAAIYTFDYALNTIQTLTTPTAAGTKISNIQLLTVDHQNCPILNSKGACVYTTDYGTDISGGLTGVNAVMPAPGTGTNQSGDTPQEVVFLVTDGVEDKLIPKTGGACDANATYALPSANSTTLRCQQPLDTTVCTTIKNRGIRIAVLYTEYLPLPTESWYNTRIAQFNSPSSSTGTIATRLQSCASPGLYASVQTGGDISAALTNLFIKVASSTASLVQ</sequence>
<dbReference type="OrthoDB" id="7624353at2"/>
<name>A0A4Y9M1X4_9BRAD</name>
<keyword evidence="1" id="KW-0812">Transmembrane</keyword>
<proteinExistence type="predicted"/>
<evidence type="ECO:0000313" key="3">
    <source>
        <dbReference type="EMBL" id="TFV49021.1"/>
    </source>
</evidence>
<reference evidence="3 4" key="1">
    <citation type="submission" date="2019-03" db="EMBL/GenBank/DDBJ databases">
        <title>Bradyrhizobium diversity isolated from nodules of Chamaecrista fasciculata.</title>
        <authorList>
            <person name="Klepa M.S."/>
            <person name="Urquiaga M.O."/>
            <person name="Hungria M."/>
            <person name="Delamuta J.R."/>
        </authorList>
    </citation>
    <scope>NUCLEOTIDE SEQUENCE [LARGE SCALE GENOMIC DNA]</scope>
    <source>
        <strain evidence="3 4">CNPSo 3448</strain>
    </source>
</reference>
<keyword evidence="1" id="KW-1133">Transmembrane helix</keyword>
<accession>A0A4Y9M1X4</accession>
<evidence type="ECO:0000313" key="4">
    <source>
        <dbReference type="Proteomes" id="UP000297966"/>
    </source>
</evidence>
<evidence type="ECO:0000256" key="1">
    <source>
        <dbReference type="SAM" id="Phobius"/>
    </source>
</evidence>
<dbReference type="RefSeq" id="WP_135173818.1">
    <property type="nucleotide sequence ID" value="NZ_SPQT01000003.1"/>
</dbReference>
<dbReference type="Proteomes" id="UP000297966">
    <property type="component" value="Unassembled WGS sequence"/>
</dbReference>
<dbReference type="InterPro" id="IPR028087">
    <property type="entry name" value="Tad_N"/>
</dbReference>
<dbReference type="EMBL" id="SPQT01000003">
    <property type="protein sequence ID" value="TFV49021.1"/>
    <property type="molecule type" value="Genomic_DNA"/>
</dbReference>
<organism evidence="3 4">
    <name type="scientific">Bradyrhizobium niftali</name>
    <dbReference type="NCBI Taxonomy" id="2560055"/>
    <lineage>
        <taxon>Bacteria</taxon>
        <taxon>Pseudomonadati</taxon>
        <taxon>Pseudomonadota</taxon>
        <taxon>Alphaproteobacteria</taxon>
        <taxon>Hyphomicrobiales</taxon>
        <taxon>Nitrobacteraceae</taxon>
        <taxon>Bradyrhizobium</taxon>
    </lineage>
</organism>
<comment type="caution">
    <text evidence="3">The sequence shown here is derived from an EMBL/GenBank/DDBJ whole genome shotgun (WGS) entry which is preliminary data.</text>
</comment>
<keyword evidence="4" id="KW-1185">Reference proteome</keyword>
<dbReference type="AlphaFoldDB" id="A0A4Y9M1X4"/>
<dbReference type="Pfam" id="PF13400">
    <property type="entry name" value="Tad"/>
    <property type="match status" value="1"/>
</dbReference>
<feature type="domain" description="Putative Flp pilus-assembly TadG-like N-terminal" evidence="2">
    <location>
        <begin position="16"/>
        <end position="60"/>
    </location>
</feature>